<gene>
    <name evidence="1" type="ORF">FYJ44_13265</name>
</gene>
<evidence type="ECO:0000313" key="1">
    <source>
        <dbReference type="EMBL" id="MSS28973.1"/>
    </source>
</evidence>
<organism evidence="1 2">
    <name type="scientific">Desulfovibrio porci</name>
    <dbReference type="NCBI Taxonomy" id="2605782"/>
    <lineage>
        <taxon>Bacteria</taxon>
        <taxon>Pseudomonadati</taxon>
        <taxon>Thermodesulfobacteriota</taxon>
        <taxon>Desulfovibrionia</taxon>
        <taxon>Desulfovibrionales</taxon>
        <taxon>Desulfovibrionaceae</taxon>
        <taxon>Desulfovibrio</taxon>
    </lineage>
</organism>
<sequence>MLDYRRFKEINDLFASSQPEKARRLLMEMQSRCIALRDEMSMLKVRLQTFEDILYLSQNLYEEYGFYWLRTAGIKQGPFCPHCYESEGALIRLEKQHKSLLCPYCSTSYKGTVRVMTETAEPLAGRQARILPFAK</sequence>
<dbReference type="RefSeq" id="WP_154512927.1">
    <property type="nucleotide sequence ID" value="NZ_VUMH01000018.1"/>
</dbReference>
<accession>A0A6L5XNV7</accession>
<dbReference type="EMBL" id="VUMH01000018">
    <property type="protein sequence ID" value="MSS28973.1"/>
    <property type="molecule type" value="Genomic_DNA"/>
</dbReference>
<reference evidence="1 2" key="1">
    <citation type="submission" date="2019-09" db="EMBL/GenBank/DDBJ databases">
        <title>In-depth cultivation of the pig gut microbiome towards novel bacterial diversity and tailored functional studies.</title>
        <authorList>
            <person name="Wylensek D."/>
            <person name="Hitch T.C.A."/>
            <person name="Clavel T."/>
        </authorList>
    </citation>
    <scope>NUCLEOTIDE SEQUENCE [LARGE SCALE GENOMIC DNA]</scope>
    <source>
        <strain evidence="1 2">PG-178-WT-4</strain>
    </source>
</reference>
<dbReference type="Proteomes" id="UP000477488">
    <property type="component" value="Unassembled WGS sequence"/>
</dbReference>
<proteinExistence type="predicted"/>
<comment type="caution">
    <text evidence="1">The sequence shown here is derived from an EMBL/GenBank/DDBJ whole genome shotgun (WGS) entry which is preliminary data.</text>
</comment>
<dbReference type="AlphaFoldDB" id="A0A6L5XNV7"/>
<name>A0A6L5XNV7_9BACT</name>
<protein>
    <submittedName>
        <fullName evidence="1">Uncharacterized protein</fullName>
    </submittedName>
</protein>
<keyword evidence="2" id="KW-1185">Reference proteome</keyword>
<evidence type="ECO:0000313" key="2">
    <source>
        <dbReference type="Proteomes" id="UP000477488"/>
    </source>
</evidence>